<organism evidence="3 4">
    <name type="scientific">Spirosoma flavum</name>
    <dbReference type="NCBI Taxonomy" id="2048557"/>
    <lineage>
        <taxon>Bacteria</taxon>
        <taxon>Pseudomonadati</taxon>
        <taxon>Bacteroidota</taxon>
        <taxon>Cytophagia</taxon>
        <taxon>Cytophagales</taxon>
        <taxon>Cytophagaceae</taxon>
        <taxon>Spirosoma</taxon>
    </lineage>
</organism>
<dbReference type="Gene3D" id="3.30.750.44">
    <property type="match status" value="1"/>
</dbReference>
<dbReference type="PANTHER" id="PTHR32060">
    <property type="entry name" value="TAIL-SPECIFIC PROTEASE"/>
    <property type="match status" value="1"/>
</dbReference>
<keyword evidence="4" id="KW-1185">Reference proteome</keyword>
<feature type="domain" description="Tail specific protease" evidence="2">
    <location>
        <begin position="323"/>
        <end position="531"/>
    </location>
</feature>
<name>A0ABW6AQ51_9BACT</name>
<dbReference type="CDD" id="cd07562">
    <property type="entry name" value="Peptidase_S41_TRI"/>
    <property type="match status" value="1"/>
</dbReference>
<reference evidence="4" key="1">
    <citation type="journal article" date="2019" name="Int. J. Syst. Evol. Microbiol.">
        <title>The Global Catalogue of Microorganisms (GCM) 10K type strain sequencing project: providing services to taxonomists for standard genome sequencing and annotation.</title>
        <authorList>
            <consortium name="The Broad Institute Genomics Platform"/>
            <consortium name="The Broad Institute Genome Sequencing Center for Infectious Disease"/>
            <person name="Wu L."/>
            <person name="Ma J."/>
        </authorList>
    </citation>
    <scope>NUCLEOTIDE SEQUENCE [LARGE SCALE GENOMIC DNA]</scope>
    <source>
        <strain evidence="4">KCTC 52490</strain>
    </source>
</reference>
<comment type="caution">
    <text evidence="3">The sequence shown here is derived from an EMBL/GenBank/DDBJ whole genome shotgun (WGS) entry which is preliminary data.</text>
</comment>
<dbReference type="Proteomes" id="UP001597512">
    <property type="component" value="Unassembled WGS sequence"/>
</dbReference>
<dbReference type="PANTHER" id="PTHR32060:SF30">
    <property type="entry name" value="CARBOXY-TERMINAL PROCESSING PROTEASE CTPA"/>
    <property type="match status" value="1"/>
</dbReference>
<dbReference type="RefSeq" id="WP_381507600.1">
    <property type="nucleotide sequence ID" value="NZ_JBHUOM010000033.1"/>
</dbReference>
<gene>
    <name evidence="3" type="ORF">ACFS25_27185</name>
</gene>
<evidence type="ECO:0000256" key="1">
    <source>
        <dbReference type="SAM" id="SignalP"/>
    </source>
</evidence>
<dbReference type="Pfam" id="PF03572">
    <property type="entry name" value="Peptidase_S41"/>
    <property type="match status" value="1"/>
</dbReference>
<evidence type="ECO:0000313" key="4">
    <source>
        <dbReference type="Proteomes" id="UP001597512"/>
    </source>
</evidence>
<dbReference type="EMBL" id="JBHUOM010000033">
    <property type="protein sequence ID" value="MFD2937487.1"/>
    <property type="molecule type" value="Genomic_DNA"/>
</dbReference>
<accession>A0ABW6AQ51</accession>
<dbReference type="Gene3D" id="3.90.226.10">
    <property type="entry name" value="2-enoyl-CoA Hydratase, Chain A, domain 1"/>
    <property type="match status" value="1"/>
</dbReference>
<sequence>MRYLFVLLLLSVSAVAQPLTQTQKLVSLAKLWGFLKYYHPAVAQGKLDWDGQLIRLLPAVQQAQDVQQLSTRYQSLLDELGPLKPCRKCLSQTEILAENQPNLDLSFLTDSLVFSSPLRHRLSYLRDNHYQGDNYYGKTLKPQAALSFENEKAYDQMALPNADYRLLALFRYWNVIHYFYPYKYALDTNWREVLPKLIPLFEQATTPSAYQLVLYQLTASIQDSHGVMSSKDPARCLRCNLGRLWLPFEVQLLNNKAVITRLYSDSLLLPPFLKIGTIISHIDGETIQARVSRLRPYVSASTPQALLRDMRGLIGAGLEKQASLTLELTGRDTTVLVTCYPYRKLGTNLFLPISSRYAVSSWLTDQIGYVNMGKLMAKQVDSVISALWGAKAIIFDLRNYPQDTYGLVGAHLVNKTLPFARLTGPDKRFPGTFQEVSQVELSPSKPPRQYPGKVIVLINEDTQSQAEFTAMSFRLHPHVTFVGGPTAGADGNMAWVPLPGGYRTAFSSVGVYYPDGRETQRIGIFPDILVQPTVEGIRQDQDEVLEQAKRLLVDR</sequence>
<feature type="chain" id="PRO_5046637425" evidence="1">
    <location>
        <begin position="17"/>
        <end position="555"/>
    </location>
</feature>
<dbReference type="SMART" id="SM00245">
    <property type="entry name" value="TSPc"/>
    <property type="match status" value="1"/>
</dbReference>
<protein>
    <submittedName>
        <fullName evidence="3">S41 family peptidase</fullName>
    </submittedName>
</protein>
<dbReference type="InterPro" id="IPR029045">
    <property type="entry name" value="ClpP/crotonase-like_dom_sf"/>
</dbReference>
<evidence type="ECO:0000313" key="3">
    <source>
        <dbReference type="EMBL" id="MFD2937487.1"/>
    </source>
</evidence>
<evidence type="ECO:0000259" key="2">
    <source>
        <dbReference type="SMART" id="SM00245"/>
    </source>
</evidence>
<dbReference type="InterPro" id="IPR005151">
    <property type="entry name" value="Tail-specific_protease"/>
</dbReference>
<dbReference type="SUPFAM" id="SSF52096">
    <property type="entry name" value="ClpP/crotonase"/>
    <property type="match status" value="1"/>
</dbReference>
<feature type="signal peptide" evidence="1">
    <location>
        <begin position="1"/>
        <end position="16"/>
    </location>
</feature>
<proteinExistence type="predicted"/>
<keyword evidence="1" id="KW-0732">Signal</keyword>